<comment type="caution">
    <text evidence="1">The sequence shown here is derived from an EMBL/GenBank/DDBJ whole genome shotgun (WGS) entry which is preliminary data.</text>
</comment>
<reference evidence="1" key="1">
    <citation type="submission" date="2020-04" db="EMBL/GenBank/DDBJ databases">
        <authorList>
            <person name="Alioto T."/>
            <person name="Alioto T."/>
            <person name="Gomez Garrido J."/>
        </authorList>
    </citation>
    <scope>NUCLEOTIDE SEQUENCE</scope>
    <source>
        <strain evidence="1">A484AB</strain>
    </source>
</reference>
<dbReference type="EMBL" id="CACRXK020002790">
    <property type="protein sequence ID" value="CAB3996066.1"/>
    <property type="molecule type" value="Genomic_DNA"/>
</dbReference>
<accession>A0A7D9DYY7</accession>
<sequence length="571" mass="65827">MEEHQEEYDDWRMEELREKYPNYEEMDTETLDNELPYLDKDLRESETTEETQDINEEINYILELRRRREVPSEDPSREQLDEKFPDLSNLSYDDLMDRGDRLLNELILSDLDENSFKEKSEELRYVRMLSNDYQRESNLNKLLNLRDKVKKRDLIKRDDRRRLQRLRLWARENAGILSSVLISSSAIIIGLVASTRNILWKVGDTTGKLDKRISELVNNQIELPPVFQKIADGVELAADNIWIIIIKVAGETAYDCSGESSYEIYKDLWLTLGNRNKMTEQCLASENLRKLISGDDSGTKVGDANKVADGLIHSVYGSKLRKPIDKIIADHGLYTPFYMNNNPMYILTLPQSDEIMTAQGGEAKGNYKLDNLELEYETIENDTLASEVSRMYSTGRSLSYKHVTLMRTSNWDKDLTIVNENINIPRKSMSAIVLLFTNRVRTDSEEYIYPNIDKVNLTIEGVPNAVFSQGLPKNRFFEEAKRFFCPMCEKSMADEFMSISKFFSNGFALVIDLRSTQDDTTGGGRRIVNTQSGVLMEIKKRATTADVQCNIFIVSDALLNFANRDLSSIQY</sequence>
<protein>
    <submittedName>
        <fullName evidence="1">Uncharacterized protein</fullName>
    </submittedName>
</protein>
<proteinExistence type="predicted"/>
<dbReference type="OrthoDB" id="5989505at2759"/>
<gene>
    <name evidence="1" type="ORF">PACLA_8A057549</name>
</gene>
<organism evidence="1 2">
    <name type="scientific">Paramuricea clavata</name>
    <name type="common">Red gorgonian</name>
    <name type="synonym">Violescent sea-whip</name>
    <dbReference type="NCBI Taxonomy" id="317549"/>
    <lineage>
        <taxon>Eukaryota</taxon>
        <taxon>Metazoa</taxon>
        <taxon>Cnidaria</taxon>
        <taxon>Anthozoa</taxon>
        <taxon>Octocorallia</taxon>
        <taxon>Malacalcyonacea</taxon>
        <taxon>Plexauridae</taxon>
        <taxon>Paramuricea</taxon>
    </lineage>
</organism>
<dbReference type="Proteomes" id="UP001152795">
    <property type="component" value="Unassembled WGS sequence"/>
</dbReference>
<evidence type="ECO:0000313" key="2">
    <source>
        <dbReference type="Proteomes" id="UP001152795"/>
    </source>
</evidence>
<keyword evidence="2" id="KW-1185">Reference proteome</keyword>
<dbReference type="AlphaFoldDB" id="A0A7D9DYY7"/>
<evidence type="ECO:0000313" key="1">
    <source>
        <dbReference type="EMBL" id="CAB3996066.1"/>
    </source>
</evidence>
<name>A0A7D9DYY7_PARCT</name>